<accession>A0ACA9NSE3</accession>
<feature type="non-terminal residue" evidence="1">
    <location>
        <position position="1"/>
    </location>
</feature>
<reference evidence="1" key="1">
    <citation type="submission" date="2021-06" db="EMBL/GenBank/DDBJ databases">
        <authorList>
            <person name="Kallberg Y."/>
            <person name="Tangrot J."/>
            <person name="Rosling A."/>
        </authorList>
    </citation>
    <scope>NUCLEOTIDE SEQUENCE</scope>
    <source>
        <strain evidence="1">AU212A</strain>
    </source>
</reference>
<keyword evidence="2" id="KW-1185">Reference proteome</keyword>
<name>A0ACA9NSE3_9GLOM</name>
<dbReference type="EMBL" id="CAJVPM010029642">
    <property type="protein sequence ID" value="CAG8673996.1"/>
    <property type="molecule type" value="Genomic_DNA"/>
</dbReference>
<organism evidence="1 2">
    <name type="scientific">Scutellospora calospora</name>
    <dbReference type="NCBI Taxonomy" id="85575"/>
    <lineage>
        <taxon>Eukaryota</taxon>
        <taxon>Fungi</taxon>
        <taxon>Fungi incertae sedis</taxon>
        <taxon>Mucoromycota</taxon>
        <taxon>Glomeromycotina</taxon>
        <taxon>Glomeromycetes</taxon>
        <taxon>Diversisporales</taxon>
        <taxon>Gigasporaceae</taxon>
        <taxon>Scutellospora</taxon>
    </lineage>
</organism>
<sequence>FLNVLMPEDEADELRVLDQGGGGEFDNQIDPKLRNLLDETKDFLHGQDFATVLSGCVSSAFSLMQQDLHIHFVSQDSEQTEKNVTLVKLLPDLAREAHNILSSVQNKFLDVIKDCKELQALCAVIYSSFDNI</sequence>
<gene>
    <name evidence="1" type="ORF">SCALOS_LOCUS9482</name>
</gene>
<evidence type="ECO:0000313" key="1">
    <source>
        <dbReference type="EMBL" id="CAG8673996.1"/>
    </source>
</evidence>
<dbReference type="Proteomes" id="UP000789860">
    <property type="component" value="Unassembled WGS sequence"/>
</dbReference>
<comment type="caution">
    <text evidence="1">The sequence shown here is derived from an EMBL/GenBank/DDBJ whole genome shotgun (WGS) entry which is preliminary data.</text>
</comment>
<proteinExistence type="predicted"/>
<protein>
    <submittedName>
        <fullName evidence="1">3915_t:CDS:1</fullName>
    </submittedName>
</protein>
<evidence type="ECO:0000313" key="2">
    <source>
        <dbReference type="Proteomes" id="UP000789860"/>
    </source>
</evidence>